<dbReference type="Gene3D" id="2.40.128.180">
    <property type="match status" value="1"/>
</dbReference>
<dbReference type="InterPro" id="IPR038513">
    <property type="entry name" value="FAIM1_dom_sf"/>
</dbReference>
<protein>
    <submittedName>
        <fullName evidence="2">Uncharacterized protein</fullName>
    </submittedName>
</protein>
<gene>
    <name evidence="2" type="ORF">KP79_PYT24166</name>
</gene>
<proteinExistence type="predicted"/>
<sequence length="180" mass="20806">MSAILGSYRLAQKRRAEMLKTKKKQQETKRSLQAKLAQSQAEASANFQYSDSNGGAQPTGAPLWEDPVYDDSPFSHEVIFDSEFSEWKFMYGPSEGQESLYVVRLYRRETILYVNGEKLESKDYTLEEQKSRGVIKMHFMVGKFKCQIISSFIEKPNDQNQTLIFNGNRIQFEEDAFEAE</sequence>
<feature type="compositionally biased region" description="Basic and acidic residues" evidence="1">
    <location>
        <begin position="17"/>
        <end position="30"/>
    </location>
</feature>
<dbReference type="EMBL" id="NEDP02005106">
    <property type="protein sequence ID" value="OWF43418.1"/>
    <property type="molecule type" value="Genomic_DNA"/>
</dbReference>
<name>A0A210Q3T2_MIZYE</name>
<evidence type="ECO:0000313" key="2">
    <source>
        <dbReference type="EMBL" id="OWF43418.1"/>
    </source>
</evidence>
<keyword evidence="3" id="KW-1185">Reference proteome</keyword>
<comment type="caution">
    <text evidence="2">The sequence shown here is derived from an EMBL/GenBank/DDBJ whole genome shotgun (WGS) entry which is preliminary data.</text>
</comment>
<organism evidence="2 3">
    <name type="scientific">Mizuhopecten yessoensis</name>
    <name type="common">Japanese scallop</name>
    <name type="synonym">Patinopecten yessoensis</name>
    <dbReference type="NCBI Taxonomy" id="6573"/>
    <lineage>
        <taxon>Eukaryota</taxon>
        <taxon>Metazoa</taxon>
        <taxon>Spiralia</taxon>
        <taxon>Lophotrochozoa</taxon>
        <taxon>Mollusca</taxon>
        <taxon>Bivalvia</taxon>
        <taxon>Autobranchia</taxon>
        <taxon>Pteriomorphia</taxon>
        <taxon>Pectinida</taxon>
        <taxon>Pectinoidea</taxon>
        <taxon>Pectinidae</taxon>
        <taxon>Mizuhopecten</taxon>
    </lineage>
</organism>
<accession>A0A210Q3T2</accession>
<feature type="region of interest" description="Disordered" evidence="1">
    <location>
        <begin position="17"/>
        <end position="38"/>
    </location>
</feature>
<dbReference type="OrthoDB" id="10373094at2759"/>
<dbReference type="AlphaFoldDB" id="A0A210Q3T2"/>
<evidence type="ECO:0000313" key="3">
    <source>
        <dbReference type="Proteomes" id="UP000242188"/>
    </source>
</evidence>
<evidence type="ECO:0000256" key="1">
    <source>
        <dbReference type="SAM" id="MobiDB-lite"/>
    </source>
</evidence>
<dbReference type="Proteomes" id="UP000242188">
    <property type="component" value="Unassembled WGS sequence"/>
</dbReference>
<reference evidence="2 3" key="1">
    <citation type="journal article" date="2017" name="Nat. Ecol. Evol.">
        <title>Scallop genome provides insights into evolution of bilaterian karyotype and development.</title>
        <authorList>
            <person name="Wang S."/>
            <person name="Zhang J."/>
            <person name="Jiao W."/>
            <person name="Li J."/>
            <person name="Xun X."/>
            <person name="Sun Y."/>
            <person name="Guo X."/>
            <person name="Huan P."/>
            <person name="Dong B."/>
            <person name="Zhang L."/>
            <person name="Hu X."/>
            <person name="Sun X."/>
            <person name="Wang J."/>
            <person name="Zhao C."/>
            <person name="Wang Y."/>
            <person name="Wang D."/>
            <person name="Huang X."/>
            <person name="Wang R."/>
            <person name="Lv J."/>
            <person name="Li Y."/>
            <person name="Zhang Z."/>
            <person name="Liu B."/>
            <person name="Lu W."/>
            <person name="Hui Y."/>
            <person name="Liang J."/>
            <person name="Zhou Z."/>
            <person name="Hou R."/>
            <person name="Li X."/>
            <person name="Liu Y."/>
            <person name="Li H."/>
            <person name="Ning X."/>
            <person name="Lin Y."/>
            <person name="Zhao L."/>
            <person name="Xing Q."/>
            <person name="Dou J."/>
            <person name="Li Y."/>
            <person name="Mao J."/>
            <person name="Guo H."/>
            <person name="Dou H."/>
            <person name="Li T."/>
            <person name="Mu C."/>
            <person name="Jiang W."/>
            <person name="Fu Q."/>
            <person name="Fu X."/>
            <person name="Miao Y."/>
            <person name="Liu J."/>
            <person name="Yu Q."/>
            <person name="Li R."/>
            <person name="Liao H."/>
            <person name="Li X."/>
            <person name="Kong Y."/>
            <person name="Jiang Z."/>
            <person name="Chourrout D."/>
            <person name="Li R."/>
            <person name="Bao Z."/>
        </authorList>
    </citation>
    <scope>NUCLEOTIDE SEQUENCE [LARGE SCALE GENOMIC DNA]</scope>
    <source>
        <strain evidence="2 3">PY_sf001</strain>
    </source>
</reference>